<comment type="caution">
    <text evidence="1">The sequence shown here is derived from an EMBL/GenBank/DDBJ whole genome shotgun (WGS) entry which is preliminary data.</text>
</comment>
<organism evidence="1 2">
    <name type="scientific">Arsukibacterium indicum</name>
    <dbReference type="NCBI Taxonomy" id="2848612"/>
    <lineage>
        <taxon>Bacteria</taxon>
        <taxon>Pseudomonadati</taxon>
        <taxon>Pseudomonadota</taxon>
        <taxon>Gammaproteobacteria</taxon>
        <taxon>Chromatiales</taxon>
        <taxon>Chromatiaceae</taxon>
        <taxon>Arsukibacterium</taxon>
    </lineage>
</organism>
<name>A0ABS6MNT7_9GAMM</name>
<sequence>MANQQDFNEALLKLAILMYRVDGKIRLNEQELVDDIADGLDWSGVNSITAVQSQAMADVRQAISSNKVEAYVTGLKSALMFNKQLALDTAKQIMQSDGEEAIQERRLYDLLRQSVLV</sequence>
<reference evidence="1 2" key="1">
    <citation type="submission" date="2021-06" db="EMBL/GenBank/DDBJ databases">
        <title>Rheinheimera indica sp. nov., isolated from deep-sea sediment.</title>
        <authorList>
            <person name="Wang Z."/>
            <person name="Zhang X.-Y."/>
        </authorList>
    </citation>
    <scope>NUCLEOTIDE SEQUENCE [LARGE SCALE GENOMIC DNA]</scope>
    <source>
        <strain evidence="1 2">SM2107</strain>
    </source>
</reference>
<dbReference type="EMBL" id="JAHRID010000007">
    <property type="protein sequence ID" value="MBV2130405.1"/>
    <property type="molecule type" value="Genomic_DNA"/>
</dbReference>
<proteinExistence type="predicted"/>
<accession>A0ABS6MNT7</accession>
<evidence type="ECO:0000313" key="1">
    <source>
        <dbReference type="EMBL" id="MBV2130405.1"/>
    </source>
</evidence>
<protein>
    <recommendedName>
        <fullName evidence="3">Co-chaperone DjlA N-terminal domain-containing protein</fullName>
    </recommendedName>
</protein>
<keyword evidence="2" id="KW-1185">Reference proteome</keyword>
<dbReference type="RefSeq" id="WP_217670590.1">
    <property type="nucleotide sequence ID" value="NZ_JAHRID010000007.1"/>
</dbReference>
<evidence type="ECO:0000313" key="2">
    <source>
        <dbReference type="Proteomes" id="UP000704611"/>
    </source>
</evidence>
<gene>
    <name evidence="1" type="ORF">KQY15_15020</name>
</gene>
<dbReference type="Proteomes" id="UP000704611">
    <property type="component" value="Unassembled WGS sequence"/>
</dbReference>
<evidence type="ECO:0008006" key="3">
    <source>
        <dbReference type="Google" id="ProtNLM"/>
    </source>
</evidence>